<dbReference type="AlphaFoldDB" id="A0A1Y2HBK6"/>
<dbReference type="OrthoDB" id="5587627at2759"/>
<accession>A0A1Y2HBK6</accession>
<comment type="caution">
    <text evidence="2">The sequence shown here is derived from an EMBL/GenBank/DDBJ whole genome shotgun (WGS) entry which is preliminary data.</text>
</comment>
<feature type="region of interest" description="Disordered" evidence="1">
    <location>
        <begin position="184"/>
        <end position="224"/>
    </location>
</feature>
<dbReference type="Proteomes" id="UP000193411">
    <property type="component" value="Unassembled WGS sequence"/>
</dbReference>
<name>A0A1Y2HBK6_9FUNG</name>
<reference evidence="2 3" key="1">
    <citation type="submission" date="2016-07" db="EMBL/GenBank/DDBJ databases">
        <title>Pervasive Adenine N6-methylation of Active Genes in Fungi.</title>
        <authorList>
            <consortium name="DOE Joint Genome Institute"/>
            <person name="Mondo S.J."/>
            <person name="Dannebaum R.O."/>
            <person name="Kuo R.C."/>
            <person name="Labutti K."/>
            <person name="Haridas S."/>
            <person name="Kuo A."/>
            <person name="Salamov A."/>
            <person name="Ahrendt S.R."/>
            <person name="Lipzen A."/>
            <person name="Sullivan W."/>
            <person name="Andreopoulos W.B."/>
            <person name="Clum A."/>
            <person name="Lindquist E."/>
            <person name="Daum C."/>
            <person name="Ramamoorthy G.K."/>
            <person name="Gryganskyi A."/>
            <person name="Culley D."/>
            <person name="Magnuson J.K."/>
            <person name="James T.Y."/>
            <person name="O'Malley M.A."/>
            <person name="Stajich J.E."/>
            <person name="Spatafora J.W."/>
            <person name="Visel A."/>
            <person name="Grigoriev I.V."/>
        </authorList>
    </citation>
    <scope>NUCLEOTIDE SEQUENCE [LARGE SCALE GENOMIC DNA]</scope>
    <source>
        <strain evidence="2 3">PL171</strain>
    </source>
</reference>
<evidence type="ECO:0000313" key="3">
    <source>
        <dbReference type="Proteomes" id="UP000193411"/>
    </source>
</evidence>
<organism evidence="2 3">
    <name type="scientific">Catenaria anguillulae PL171</name>
    <dbReference type="NCBI Taxonomy" id="765915"/>
    <lineage>
        <taxon>Eukaryota</taxon>
        <taxon>Fungi</taxon>
        <taxon>Fungi incertae sedis</taxon>
        <taxon>Blastocladiomycota</taxon>
        <taxon>Blastocladiomycetes</taxon>
        <taxon>Blastocladiales</taxon>
        <taxon>Catenariaceae</taxon>
        <taxon>Catenaria</taxon>
    </lineage>
</organism>
<proteinExistence type="predicted"/>
<keyword evidence="3" id="KW-1185">Reference proteome</keyword>
<evidence type="ECO:0000256" key="1">
    <source>
        <dbReference type="SAM" id="MobiDB-lite"/>
    </source>
</evidence>
<feature type="compositionally biased region" description="Polar residues" evidence="1">
    <location>
        <begin position="193"/>
        <end position="205"/>
    </location>
</feature>
<sequence length="224" mass="24606">MGFVWSTMESTLERDAQAVLADLASRVARHSGASSPVNGDEQDEPAGLREMRAETEAMERGLVAGRNAPRHKLAVINRRLVLNVNAWCVRWISMMQHPRKAATPGDQAMKKPTVLSSEAIDLALYRILGNLDGEKKAAWDTLLHQILKCTNKWLGIIRAMVRIMDSLMEHEQLLDVMADLPLLPGTQDPADGDTSSAIQPPSSDVQEQEGIDFDPPSESSANVD</sequence>
<gene>
    <name evidence="2" type="ORF">BCR44DRAFT_84494</name>
</gene>
<dbReference type="EMBL" id="MCFL01000067">
    <property type="protein sequence ID" value="ORZ31063.1"/>
    <property type="molecule type" value="Genomic_DNA"/>
</dbReference>
<protein>
    <submittedName>
        <fullName evidence="2">Uncharacterized protein</fullName>
    </submittedName>
</protein>
<evidence type="ECO:0000313" key="2">
    <source>
        <dbReference type="EMBL" id="ORZ31063.1"/>
    </source>
</evidence>